<feature type="domain" description="Right handed beta helix" evidence="2">
    <location>
        <begin position="251"/>
        <end position="395"/>
    </location>
</feature>
<keyword evidence="4" id="KW-1185">Reference proteome</keyword>
<reference evidence="3 4" key="1">
    <citation type="submission" date="2018-12" db="EMBL/GenBank/DDBJ databases">
        <title>Bacillus ochoae sp. nov., Paenibacillus whitsoniae sp. nov., Paenibacillus spiritus sp. nov. Isolated from the Mars Exploration Rover during spacecraft assembly.</title>
        <authorList>
            <person name="Seuylemezian A."/>
            <person name="Vaishampayan P."/>
        </authorList>
    </citation>
    <scope>NUCLEOTIDE SEQUENCE [LARGE SCALE GENOMIC DNA]</scope>
    <source>
        <strain evidence="3 4">MER 54</strain>
    </source>
</reference>
<sequence length="703" mass="74858">MCVRLCKEESLMYSAKKLLAIFSCFVILFSLLGALPKAAMAAGTIYYVDSSRPDDSGDGKSAATAWKSLSKVNATTFAPGDQILLKSGGTWTGQLYPKGSGVSGSPITLSSYGSGSKPLINGGGLTMNADGSGGAAVYLYNQEYWEIKNLEVTNTGVTAAKRLGVNVVASDYGTANYIHISNLTVHDVNGINTDKKNGGIAVQALGTSVSTKWNDVLIENNTVYTVDATGIQTHSRWMNRGGMVDSGPWSGFTNVLIQYNTVYDTGRDGILVRVSTAPVIQYNVVHHANMRSGAEAVAIWPFNSDDALVQYNEAYSTHGSLDGQGFDSDYDSNRTIIQYNYSHDNEGGFVLICNNGTSNFNNGTIVRYNISQNDGTRIFQLAGPVTNTSIYNNTIYVKAGTGTNILLINDWGGYASNTSFKNNIIYNLGSGGYSYGSGTNTVFDYNVFYGNHPGSEPSDAHKLTSNPMLVSPGTGTSRTAVDGYKLQNGSPAIDSGVAITGNGGIDYWGSAVPANSVTDRGAYEGVGIPSNPTVTVFSDNFENGSSNWTTSGGTWSVITDGTKVLNQSLATGEALAFAGSSWTNYTYSSKVKLNNTYANAGLLFRVTDANNYYMLRINNSTNALELYKKVSGTLTLLTSASFSSSISTWYDLKVKVTGNTIDGSVNNTQLITYTNSVSELTTGKIGYRMASSTASFDDAVVTQ</sequence>
<dbReference type="Gene3D" id="2.60.120.560">
    <property type="entry name" value="Exo-inulinase, domain 1"/>
    <property type="match status" value="1"/>
</dbReference>
<evidence type="ECO:0000259" key="2">
    <source>
        <dbReference type="Pfam" id="PF13229"/>
    </source>
</evidence>
<gene>
    <name evidence="3" type="ORF">EJQ19_06060</name>
</gene>
<dbReference type="InterPro" id="IPR013320">
    <property type="entry name" value="ConA-like_dom_sf"/>
</dbReference>
<dbReference type="InterPro" id="IPR012334">
    <property type="entry name" value="Pectin_lyas_fold"/>
</dbReference>
<name>A0A3S0BY08_9BACL</name>
<dbReference type="Proteomes" id="UP000276128">
    <property type="component" value="Unassembled WGS sequence"/>
</dbReference>
<protein>
    <submittedName>
        <fullName evidence="3">Right-handed parallel beta-helix repeat-containing protein</fullName>
    </submittedName>
</protein>
<dbReference type="SMART" id="SM00710">
    <property type="entry name" value="PbH1"/>
    <property type="match status" value="8"/>
</dbReference>
<dbReference type="Pfam" id="PF06439">
    <property type="entry name" value="3keto-disac_hyd"/>
    <property type="match status" value="1"/>
</dbReference>
<accession>A0A3S0BY08</accession>
<dbReference type="InterPro" id="IPR039448">
    <property type="entry name" value="Beta_helix"/>
</dbReference>
<dbReference type="InterPro" id="IPR011050">
    <property type="entry name" value="Pectin_lyase_fold/virulence"/>
</dbReference>
<dbReference type="InterPro" id="IPR006626">
    <property type="entry name" value="PbH1"/>
</dbReference>
<evidence type="ECO:0000259" key="1">
    <source>
        <dbReference type="Pfam" id="PF06439"/>
    </source>
</evidence>
<proteinExistence type="predicted"/>
<feature type="domain" description="3-keto-alpha-glucoside-1,2-lyase/3-keto-2-hydroxy-glucal hydratase" evidence="1">
    <location>
        <begin position="543"/>
        <end position="699"/>
    </location>
</feature>
<dbReference type="GO" id="GO:0016787">
    <property type="term" value="F:hydrolase activity"/>
    <property type="evidence" value="ECO:0007669"/>
    <property type="project" value="InterPro"/>
</dbReference>
<dbReference type="SUPFAM" id="SSF51126">
    <property type="entry name" value="Pectin lyase-like"/>
    <property type="match status" value="2"/>
</dbReference>
<dbReference type="InterPro" id="IPR010496">
    <property type="entry name" value="AL/BT2_dom"/>
</dbReference>
<comment type="caution">
    <text evidence="3">The sequence shown here is derived from an EMBL/GenBank/DDBJ whole genome shotgun (WGS) entry which is preliminary data.</text>
</comment>
<evidence type="ECO:0000313" key="4">
    <source>
        <dbReference type="Proteomes" id="UP000276128"/>
    </source>
</evidence>
<dbReference type="AlphaFoldDB" id="A0A3S0BY08"/>
<dbReference type="Gene3D" id="2.160.20.10">
    <property type="entry name" value="Single-stranded right-handed beta-helix, Pectin lyase-like"/>
    <property type="match status" value="1"/>
</dbReference>
<organism evidence="3 4">
    <name type="scientific">Paenibacillus whitsoniae</name>
    <dbReference type="NCBI Taxonomy" id="2496558"/>
    <lineage>
        <taxon>Bacteria</taxon>
        <taxon>Bacillati</taxon>
        <taxon>Bacillota</taxon>
        <taxon>Bacilli</taxon>
        <taxon>Bacillales</taxon>
        <taxon>Paenibacillaceae</taxon>
        <taxon>Paenibacillus</taxon>
    </lineage>
</organism>
<dbReference type="EMBL" id="RXHU01000015">
    <property type="protein sequence ID" value="RTE10826.1"/>
    <property type="molecule type" value="Genomic_DNA"/>
</dbReference>
<dbReference type="OrthoDB" id="3333873at2"/>
<dbReference type="Pfam" id="PF13229">
    <property type="entry name" value="Beta_helix"/>
    <property type="match status" value="1"/>
</dbReference>
<dbReference type="SUPFAM" id="SSF49899">
    <property type="entry name" value="Concanavalin A-like lectins/glucanases"/>
    <property type="match status" value="1"/>
</dbReference>
<evidence type="ECO:0000313" key="3">
    <source>
        <dbReference type="EMBL" id="RTE10826.1"/>
    </source>
</evidence>